<dbReference type="Proteomes" id="UP000683428">
    <property type="component" value="Chromosome"/>
</dbReference>
<dbReference type="AlphaFoldDB" id="A0A975SNW0"/>
<dbReference type="EMBL" id="CP064782">
    <property type="protein sequence ID" value="QWT49511.1"/>
    <property type="molecule type" value="Genomic_DNA"/>
</dbReference>
<dbReference type="InterPro" id="IPR017748">
    <property type="entry name" value="TagF"/>
</dbReference>
<reference evidence="1" key="1">
    <citation type="submission" date="2020-11" db="EMBL/GenBank/DDBJ databases">
        <title>Azospira inquinata sp. nov.</title>
        <authorList>
            <person name="Moe W.M."/>
            <person name="Mikes M.C."/>
        </authorList>
    </citation>
    <scope>NUCLEOTIDE SEQUENCE</scope>
    <source>
        <strain evidence="1">Azo-3</strain>
    </source>
</reference>
<organism evidence="1 2">
    <name type="scientific">Azospira inquinata</name>
    <dbReference type="NCBI Taxonomy" id="2785627"/>
    <lineage>
        <taxon>Bacteria</taxon>
        <taxon>Pseudomonadati</taxon>
        <taxon>Pseudomonadota</taxon>
        <taxon>Betaproteobacteria</taxon>
        <taxon>Rhodocyclales</taxon>
        <taxon>Rhodocyclaceae</taxon>
        <taxon>Azospira</taxon>
    </lineage>
</organism>
<gene>
    <name evidence="1" type="primary">tagF</name>
    <name evidence="1" type="ORF">Azoinq_02550</name>
</gene>
<dbReference type="Pfam" id="PF09867">
    <property type="entry name" value="TagF_N"/>
    <property type="match status" value="1"/>
</dbReference>
<dbReference type="NCBIfam" id="TIGR03373">
    <property type="entry name" value="VI_minor_4"/>
    <property type="match status" value="1"/>
</dbReference>
<evidence type="ECO:0000313" key="1">
    <source>
        <dbReference type="EMBL" id="QWT49511.1"/>
    </source>
</evidence>
<keyword evidence="2" id="KW-1185">Reference proteome</keyword>
<dbReference type="KEGG" id="aiq:Azoinq_02550"/>
<protein>
    <submittedName>
        <fullName evidence="1">Type VI secretion system-associated protein TagF</fullName>
    </submittedName>
</protein>
<proteinExistence type="predicted"/>
<dbReference type="RefSeq" id="WP_216178444.1">
    <property type="nucleotide sequence ID" value="NZ_CP064782.1"/>
</dbReference>
<sequence>MALPFMSRSSPDTCSYAVLGKLPNRPDFVRYNAVHPVIREFDGVVQTALEQLSVDLGWEALYDRAPRTDFYYTSADGRWVFYGGWQVSRDQSGRRYPFWAGLIRPVEELSWDAPLVPISHEVYFDSLHSQISNAIENSVEAVACREFLQSQGGMESRGGADRDLARGLVGQFLSDHTVADLELFLSSVGIPSLHQALLNIAFYLAFLRNYDNPALIQEIALPLPKGKGEGALFASTWLTILSALWGKTPWRGSYFIHTGTDTPGLSVSFSRMPMKLGYVFEGLGGQGKESALDLATENGLWRTHAEYAQTAFALSRVVSDPQQPLSVVVGVVEEIGEKLSA</sequence>
<accession>A0A975SNW0</accession>
<evidence type="ECO:0000313" key="2">
    <source>
        <dbReference type="Proteomes" id="UP000683428"/>
    </source>
</evidence>
<name>A0A975SNW0_9RHOO</name>